<gene>
    <name evidence="1" type="primary">A03p057010.1_BraROA</name>
    <name evidence="1" type="ORF">IGI04_013000</name>
</gene>
<dbReference type="EMBL" id="JADBGQ010000003">
    <property type="protein sequence ID" value="KAG5406881.1"/>
    <property type="molecule type" value="Genomic_DNA"/>
</dbReference>
<protein>
    <submittedName>
        <fullName evidence="1">Uncharacterized protein</fullName>
    </submittedName>
</protein>
<name>A0ABQ7N9N3_BRACM</name>
<organism evidence="1 2">
    <name type="scientific">Brassica rapa subsp. trilocularis</name>
    <dbReference type="NCBI Taxonomy" id="1813537"/>
    <lineage>
        <taxon>Eukaryota</taxon>
        <taxon>Viridiplantae</taxon>
        <taxon>Streptophyta</taxon>
        <taxon>Embryophyta</taxon>
        <taxon>Tracheophyta</taxon>
        <taxon>Spermatophyta</taxon>
        <taxon>Magnoliopsida</taxon>
        <taxon>eudicotyledons</taxon>
        <taxon>Gunneridae</taxon>
        <taxon>Pentapetalae</taxon>
        <taxon>rosids</taxon>
        <taxon>malvids</taxon>
        <taxon>Brassicales</taxon>
        <taxon>Brassicaceae</taxon>
        <taxon>Brassiceae</taxon>
        <taxon>Brassica</taxon>
    </lineage>
</organism>
<accession>A0ABQ7N9N3</accession>
<comment type="caution">
    <text evidence="1">The sequence shown here is derived from an EMBL/GenBank/DDBJ whole genome shotgun (WGS) entry which is preliminary data.</text>
</comment>
<sequence>MRNGFKFGVLMFKKIRERLKSFRVRNIIFLLQPFERKKENVLNIFDIEDFLGSLLRENLLESLLRDDFLGSLLRDDFLETSSGRLLDDLLKTFDLGGKPNFFQNLGGNPKFY</sequence>
<proteinExistence type="predicted"/>
<reference evidence="1 2" key="1">
    <citation type="submission" date="2021-03" db="EMBL/GenBank/DDBJ databases">
        <authorList>
            <person name="King G.J."/>
            <person name="Bancroft I."/>
            <person name="Baten A."/>
            <person name="Bloomfield J."/>
            <person name="Borpatragohain P."/>
            <person name="He Z."/>
            <person name="Irish N."/>
            <person name="Irwin J."/>
            <person name="Liu K."/>
            <person name="Mauleon R.P."/>
            <person name="Moore J."/>
            <person name="Morris R."/>
            <person name="Ostergaard L."/>
            <person name="Wang B."/>
            <person name="Wells R."/>
        </authorList>
    </citation>
    <scope>NUCLEOTIDE SEQUENCE [LARGE SCALE GENOMIC DNA]</scope>
    <source>
        <strain evidence="1">R-o-18</strain>
        <tissue evidence="1">Leaf</tissue>
    </source>
</reference>
<keyword evidence="2" id="KW-1185">Reference proteome</keyword>
<dbReference type="Proteomes" id="UP000823674">
    <property type="component" value="Chromosome A03"/>
</dbReference>
<evidence type="ECO:0000313" key="2">
    <source>
        <dbReference type="Proteomes" id="UP000823674"/>
    </source>
</evidence>
<evidence type="ECO:0000313" key="1">
    <source>
        <dbReference type="EMBL" id="KAG5406881.1"/>
    </source>
</evidence>